<feature type="region of interest" description="Disordered" evidence="1">
    <location>
        <begin position="201"/>
        <end position="226"/>
    </location>
</feature>
<proteinExistence type="predicted"/>
<dbReference type="AlphaFoldDB" id="A0AAX3WQD4"/>
<feature type="region of interest" description="Disordered" evidence="1">
    <location>
        <begin position="1"/>
        <end position="39"/>
    </location>
</feature>
<dbReference type="Proteomes" id="UP001223720">
    <property type="component" value="Plasmid pME152"/>
</dbReference>
<protein>
    <submittedName>
        <fullName evidence="2">Uncharacterized protein</fullName>
    </submittedName>
</protein>
<evidence type="ECO:0000313" key="2">
    <source>
        <dbReference type="EMBL" id="WHQ72890.1"/>
    </source>
</evidence>
<feature type="compositionally biased region" description="Basic and acidic residues" evidence="1">
    <location>
        <begin position="209"/>
        <end position="224"/>
    </location>
</feature>
<gene>
    <name evidence="2" type="ORF">KEC54_28500</name>
</gene>
<evidence type="ECO:0000313" key="3">
    <source>
        <dbReference type="Proteomes" id="UP001223720"/>
    </source>
</evidence>
<keyword evidence="2" id="KW-0614">Plasmid</keyword>
<geneLocation type="plasmid" evidence="2 3">
    <name>pME152</name>
</geneLocation>
<name>A0AAX3WQD4_METEX</name>
<dbReference type="EMBL" id="CP073634">
    <property type="protein sequence ID" value="WHQ72890.1"/>
    <property type="molecule type" value="Genomic_DNA"/>
</dbReference>
<organism evidence="2 3">
    <name type="scientific">Methylorubrum extorquens</name>
    <name type="common">Methylobacterium dichloromethanicum</name>
    <name type="synonym">Methylobacterium extorquens</name>
    <dbReference type="NCBI Taxonomy" id="408"/>
    <lineage>
        <taxon>Bacteria</taxon>
        <taxon>Pseudomonadati</taxon>
        <taxon>Pseudomonadota</taxon>
        <taxon>Alphaproteobacteria</taxon>
        <taxon>Hyphomicrobiales</taxon>
        <taxon>Methylobacteriaceae</taxon>
        <taxon>Methylorubrum</taxon>
    </lineage>
</organism>
<accession>A0AAX3WQD4</accession>
<reference evidence="2" key="1">
    <citation type="journal article" date="2022" name="Biotechnol. Bioprocess Eng.">
        <title>Pan-genome Analysis Reveals Comparative Genomic Features of Central Metabolic Pathways in Methylorubrum extorquens.</title>
        <authorList>
            <person name="Lee G.M."/>
            <person name="Scott-Nevros Z.K."/>
            <person name="Lee S.-M."/>
            <person name="Kim D."/>
        </authorList>
    </citation>
    <scope>NUCLEOTIDE SEQUENCE</scope>
    <source>
        <strain evidence="2">ATCC 55366</strain>
        <plasmid evidence="2">pME152</plasmid>
    </source>
</reference>
<dbReference type="RefSeq" id="WP_283536384.1">
    <property type="nucleotide sequence ID" value="NZ_CP073634.1"/>
</dbReference>
<sequence length="565" mass="62999">MGSSIGGVRDDRNGEAWVSSSPPTVAPRASQKTQSSPSFAHAAACQNRRGVRRLRPDRTVQGLEVYRSASALDARREAWAKRLPADHAAMWDFPSDFAPEQRTELFERCAGLSVNAMHSAYKRRPEAMLHANRLAQLVGLDMNRDWRPTGSSTSRPCSAASESVGWKPFACSTAAVMRCVLATQPRAVAMSHFAPRTTTTTTYESAFGSRREPLSEHRNDETHADQSIGAIMTSDSNANEFRRGHRLQLQMEVTPEQFAIFKEWSASVPTLYFLDICVVSATKQSQSVTEDNSGKSAIVQRLRNLDRPQHSFSYLLALMEKVSDTRSSLSSADLEGQILGDVAALRHFFKNARVQETDDFLINYTRELRTLPPELSRPNYLRYLEAANGRFSLKDPVAPALRLQKAKQLLETADAMSVQRQHPVVLLALACLYGNRSAKKMMKFKADPNQFNAENALADISVIGRFASFKLQIEQGGRSGKGGFFRSEFVTADDGLSRILPCFEAQVIRQEETGGEHRTFFKLNVDFERLLTHLEIGDQPTSHTTDDRTSFPANEFQQLCALLAQ</sequence>
<evidence type="ECO:0000256" key="1">
    <source>
        <dbReference type="SAM" id="MobiDB-lite"/>
    </source>
</evidence>